<protein>
    <submittedName>
        <fullName evidence="1">Ribonuclease</fullName>
    </submittedName>
</protein>
<proteinExistence type="predicted"/>
<name>A0A1W6AJL9_BACMY</name>
<evidence type="ECO:0000313" key="2">
    <source>
        <dbReference type="Proteomes" id="UP000192932"/>
    </source>
</evidence>
<dbReference type="EMBL" id="CP020749">
    <property type="protein sequence ID" value="ARJ26037.1"/>
    <property type="molecule type" value="Genomic_DNA"/>
</dbReference>
<geneLocation type="plasmid" evidence="1 2">
    <name>unnamed6</name>
</geneLocation>
<gene>
    <name evidence="1" type="ORF">B7492_33685</name>
</gene>
<sequence>MSTLLMFILAACGSNTNDDKALYAKEVKPQLDEMMKEYDAIWNNDWKPLWNENGSNPNENPTKIKEKMNVIQTKYTDLSKKIKGFSNDDKLSDEKLKENINTFKREFSLAAMYRADAARNIIQGIDKLAPMKDRTDAARKNVDLSDTKLTKAVESLGKTESTLGIKR</sequence>
<dbReference type="Proteomes" id="UP000192932">
    <property type="component" value="Plasmid unnamed6"/>
</dbReference>
<evidence type="ECO:0000313" key="1">
    <source>
        <dbReference type="EMBL" id="ARJ26037.1"/>
    </source>
</evidence>
<accession>A0A1W6AJL9</accession>
<organism evidence="1 2">
    <name type="scientific">Bacillus mycoides</name>
    <dbReference type="NCBI Taxonomy" id="1405"/>
    <lineage>
        <taxon>Bacteria</taxon>
        <taxon>Bacillati</taxon>
        <taxon>Bacillota</taxon>
        <taxon>Bacilli</taxon>
        <taxon>Bacillales</taxon>
        <taxon>Bacillaceae</taxon>
        <taxon>Bacillus</taxon>
        <taxon>Bacillus cereus group</taxon>
    </lineage>
</organism>
<dbReference type="AlphaFoldDB" id="A0A1W6AJL9"/>
<keyword evidence="1" id="KW-0614">Plasmid</keyword>
<reference evidence="1 2" key="1">
    <citation type="submission" date="2017-04" db="EMBL/GenBank/DDBJ databases">
        <title>The Characteristic of a Fine Plant Growth-Promoting Rhizobacteria Bacillus mycoides Gnyt1 and its Whole Genome Sequencing Analysis.</title>
        <authorList>
            <person name="Li J.H."/>
            <person name="Yao T."/>
        </authorList>
    </citation>
    <scope>NUCLEOTIDE SEQUENCE [LARGE SCALE GENOMIC DNA]</scope>
    <source>
        <strain evidence="1 2">Gnyt1</strain>
        <plasmid evidence="2">Plasmid unnamed6</plasmid>
    </source>
</reference>